<sequence length="940" mass="101148">MQSLSWSGRLSKFPACHRPVRGVAQAAELSALGGRTHDGALEQGGYQSPSREDLQRLAQLPLQNLVSAAARVRNQREDSQVVTFSPKVFIPLTRLCRDACGYCTFAMGPKAGERAYMTLDEVLAVAQAGKEAGCTEALFTLGDKPELLYTEAKDELASLGFDSTLAYVQAAAALVLRETGLLPHINAGVMGRRHVAALKKVSASQGLMLESLSERLFEPGGPHFGCPDKRPAARLATIAAAGEERVPFTTGLLIGIGETREERLEALLAIRQLHEKYGHVQELIIQNFRRKEGTAMSDAPEPSIEELLWTVAMARLAFGPAMSIQAPPNLTPAGPEQSTAALEWQALIGAGINDWGGISPVTKDWVNPEAPWPHISVLADATRAAGKVLVPRLAVYPEYLADAATWLDPEVTRVVLASSDALGYARAEDWSPGLALQPPPLLEALSGGRNDGGVTSEEHAETCQPATDEEASDETNGRGTEQTVKSEPSTSGRFTSEPTDRGGDRFEAFVKEAHLSSRTSASRDSKIQVSADGTLYGRGRPSADDGLTSAGLGVSPGVRDVLSRAMDGQDLTEAEIEGLFRARGDDFVAICQAADELRRQVNGDKVTYVVNRNINYTNVCTYRCQFCAFSKGRFSENLRGKPYVLALEEIGRRATEAWARGATEVCMQGGIHPDFTGQTYLDILAVVKAAAPDIHVHAFSPLEVFQGAATLGISVDAFLGRLQAAGLGSLPGTAAEVLDDEVRTVLCPDKLTTAEWLGVVEAAHRTGLRTTSTIMFGHLDRPRNWARHLLHLRDLQKRTRGITEFVPLPFVHMEAPVFLKGRARRGPTMRECTLMHAVARLALHPHIANIQASWVKMGPGGAQSLLAVGCNDMGGSLMNESITRAAGAEHGQELAPSAMEALITSLGRRPEQRTTPYGTPPLDQTKKSFVAAPLTHLAMV</sequence>
<dbReference type="Pfam" id="PF04055">
    <property type="entry name" value="Radical_SAM"/>
    <property type="match status" value="2"/>
</dbReference>
<evidence type="ECO:0000256" key="5">
    <source>
        <dbReference type="ARBA" id="ARBA00010826"/>
    </source>
</evidence>
<dbReference type="PANTHER" id="PTHR43076:SF1">
    <property type="entry name" value="LIPOYL SYNTHASE 2"/>
    <property type="match status" value="1"/>
</dbReference>
<dbReference type="InterPro" id="IPR045567">
    <property type="entry name" value="CofH/MnqC-like_C"/>
</dbReference>
<feature type="domain" description="Radical SAM core" evidence="19">
    <location>
        <begin position="82"/>
        <end position="329"/>
    </location>
</feature>
<dbReference type="InterPro" id="IPR034405">
    <property type="entry name" value="F420"/>
</dbReference>
<dbReference type="PROSITE" id="PS51918">
    <property type="entry name" value="RADICAL_SAM"/>
    <property type="match status" value="2"/>
</dbReference>
<dbReference type="NCBIfam" id="NF005609">
    <property type="entry name" value="PRK07360.1"/>
    <property type="match status" value="1"/>
</dbReference>
<name>A0A1Y1I031_KLENI</name>
<evidence type="ECO:0000256" key="17">
    <source>
        <dbReference type="ARBA" id="ARBA00048974"/>
    </source>
</evidence>
<comment type="pathway">
    <text evidence="3">Cofactor biosynthesis; coenzyme F0 biosynthesis.</text>
</comment>
<organism evidence="20 21">
    <name type="scientific">Klebsormidium nitens</name>
    <name type="common">Green alga</name>
    <name type="synonym">Ulothrix nitens</name>
    <dbReference type="NCBI Taxonomy" id="105231"/>
    <lineage>
        <taxon>Eukaryota</taxon>
        <taxon>Viridiplantae</taxon>
        <taxon>Streptophyta</taxon>
        <taxon>Klebsormidiophyceae</taxon>
        <taxon>Klebsormidiales</taxon>
        <taxon>Klebsormidiaceae</taxon>
        <taxon>Klebsormidium</taxon>
    </lineage>
</organism>
<evidence type="ECO:0000313" key="21">
    <source>
        <dbReference type="Proteomes" id="UP000054558"/>
    </source>
</evidence>
<dbReference type="SFLD" id="SFLDS00029">
    <property type="entry name" value="Radical_SAM"/>
    <property type="match status" value="3"/>
</dbReference>
<evidence type="ECO:0000256" key="15">
    <source>
        <dbReference type="ARBA" id="ARBA00023239"/>
    </source>
</evidence>
<dbReference type="NCBIfam" id="NF004884">
    <property type="entry name" value="PRK06245.1"/>
    <property type="match status" value="1"/>
</dbReference>
<dbReference type="GO" id="GO:0044689">
    <property type="term" value="F:7,8-didemethyl-8-hydroxy-5-deazariboflavin synthase activity"/>
    <property type="evidence" value="ECO:0000318"/>
    <property type="project" value="GO_Central"/>
</dbReference>
<comment type="catalytic activity">
    <reaction evidence="17">
        <text>5-amino-5-(4-hydroxybenzyl)-6-(D-ribitylimino)-5,6-dihydrouracil + S-adenosyl-L-methionine = 7,8-didemethyl-8-hydroxy-5-deazariboflavin + 5'-deoxyadenosine + L-methionine + NH4(+) + H(+)</text>
        <dbReference type="Rhea" id="RHEA:55204"/>
        <dbReference type="ChEBI" id="CHEBI:15378"/>
        <dbReference type="ChEBI" id="CHEBI:17319"/>
        <dbReference type="ChEBI" id="CHEBI:28938"/>
        <dbReference type="ChEBI" id="CHEBI:57844"/>
        <dbReference type="ChEBI" id="CHEBI:59789"/>
        <dbReference type="ChEBI" id="CHEBI:59904"/>
        <dbReference type="ChEBI" id="CHEBI:85936"/>
        <dbReference type="EC" id="4.3.1.32"/>
    </reaction>
</comment>
<dbReference type="OrthoDB" id="2015542at2759"/>
<proteinExistence type="inferred from homology"/>
<dbReference type="EMBL" id="DF237050">
    <property type="protein sequence ID" value="GAQ82137.1"/>
    <property type="molecule type" value="Genomic_DNA"/>
</dbReference>
<dbReference type="GO" id="GO:0046872">
    <property type="term" value="F:metal ion binding"/>
    <property type="evidence" value="ECO:0007669"/>
    <property type="project" value="UniProtKB-KW"/>
</dbReference>
<dbReference type="InterPro" id="IPR058240">
    <property type="entry name" value="rSAM_sf"/>
</dbReference>
<evidence type="ECO:0000256" key="4">
    <source>
        <dbReference type="ARBA" id="ARBA00010051"/>
    </source>
</evidence>
<dbReference type="EC" id="2.5.1.147" evidence="7"/>
<dbReference type="HAMAP" id="MF_01611">
    <property type="entry name" value="FO_synth_sub1"/>
    <property type="match status" value="1"/>
</dbReference>
<keyword evidence="12" id="KW-0479">Metal-binding</keyword>
<evidence type="ECO:0000256" key="1">
    <source>
        <dbReference type="ARBA" id="ARBA00001966"/>
    </source>
</evidence>
<dbReference type="SFLD" id="SFLDG01388">
    <property type="entry name" value="7_8-didemethyl-8-hydroxy-5-dea"/>
    <property type="match status" value="2"/>
</dbReference>
<evidence type="ECO:0000256" key="11">
    <source>
        <dbReference type="ARBA" id="ARBA00022691"/>
    </source>
</evidence>
<feature type="domain" description="Radical SAM core" evidence="19">
    <location>
        <begin position="606"/>
        <end position="845"/>
    </location>
</feature>
<evidence type="ECO:0000256" key="2">
    <source>
        <dbReference type="ARBA" id="ARBA00003692"/>
    </source>
</evidence>
<dbReference type="Gene3D" id="3.20.20.70">
    <property type="entry name" value="Aldolase class I"/>
    <property type="match status" value="2"/>
</dbReference>
<feature type="region of interest" description="Disordered" evidence="18">
    <location>
        <begin position="433"/>
        <end position="503"/>
    </location>
</feature>
<dbReference type="Proteomes" id="UP000054558">
    <property type="component" value="Unassembled WGS sequence"/>
</dbReference>
<evidence type="ECO:0000256" key="14">
    <source>
        <dbReference type="ARBA" id="ARBA00023014"/>
    </source>
</evidence>
<comment type="similarity">
    <text evidence="5">In the N-terminal section; belongs to the radical SAM superfamily. CofG family.</text>
</comment>
<keyword evidence="9" id="KW-0004">4Fe-4S</keyword>
<dbReference type="NCBIfam" id="TIGR03551">
    <property type="entry name" value="F420_cofH"/>
    <property type="match status" value="1"/>
</dbReference>
<feature type="compositionally biased region" description="Polar residues" evidence="18">
    <location>
        <begin position="477"/>
        <end position="497"/>
    </location>
</feature>
<protein>
    <recommendedName>
        <fullName evidence="8">FO synthase</fullName>
        <ecNumber evidence="7">2.5.1.147</ecNumber>
        <ecNumber evidence="6">4.3.1.32</ecNumber>
    </recommendedName>
</protein>
<dbReference type="InterPro" id="IPR020050">
    <property type="entry name" value="FO_synthase_su2"/>
</dbReference>
<dbReference type="InterPro" id="IPR007197">
    <property type="entry name" value="rSAM"/>
</dbReference>
<dbReference type="OMA" id="HWVGHLN"/>
<evidence type="ECO:0000256" key="12">
    <source>
        <dbReference type="ARBA" id="ARBA00022723"/>
    </source>
</evidence>
<dbReference type="NCBIfam" id="NF006687">
    <property type="entry name" value="PRK09234.1"/>
    <property type="match status" value="1"/>
</dbReference>
<evidence type="ECO:0000256" key="8">
    <source>
        <dbReference type="ARBA" id="ARBA00022220"/>
    </source>
</evidence>
<evidence type="ECO:0000259" key="19">
    <source>
        <dbReference type="PROSITE" id="PS51918"/>
    </source>
</evidence>
<comment type="function">
    <text evidence="2">Catalyzes the radical-mediated synthesis of 7,8-didemethyl-8-hydroxy-5-deazariboflavin (FO) from 5-amino-6-(D-ribitylamino)uracil and L-tyrosine.</text>
</comment>
<dbReference type="SMART" id="SM00729">
    <property type="entry name" value="Elp3"/>
    <property type="match status" value="1"/>
</dbReference>
<evidence type="ECO:0000256" key="9">
    <source>
        <dbReference type="ARBA" id="ARBA00022485"/>
    </source>
</evidence>
<dbReference type="AlphaFoldDB" id="A0A1Y1I031"/>
<keyword evidence="13" id="KW-0408">Iron</keyword>
<keyword evidence="10" id="KW-0808">Transferase</keyword>
<evidence type="ECO:0000256" key="13">
    <source>
        <dbReference type="ARBA" id="ARBA00023004"/>
    </source>
</evidence>
<dbReference type="SUPFAM" id="SSF102114">
    <property type="entry name" value="Radical SAM enzymes"/>
    <property type="match status" value="2"/>
</dbReference>
<dbReference type="SFLD" id="SFLDF00294">
    <property type="entry name" value="7_8-didemethyl-8-hydroxy-5-dea"/>
    <property type="match status" value="1"/>
</dbReference>
<dbReference type="STRING" id="105231.A0A1Y1I031"/>
<dbReference type="NCBIfam" id="TIGR00423">
    <property type="entry name" value="CofH family radical SAM protein"/>
    <property type="match status" value="1"/>
</dbReference>
<dbReference type="SFLD" id="SFLDG01389">
    <property type="entry name" value="menaquinone_synthsis_involved"/>
    <property type="match status" value="1"/>
</dbReference>
<evidence type="ECO:0000256" key="6">
    <source>
        <dbReference type="ARBA" id="ARBA00012126"/>
    </source>
</evidence>
<dbReference type="CDD" id="cd01335">
    <property type="entry name" value="Radical_SAM"/>
    <property type="match status" value="2"/>
</dbReference>
<keyword evidence="14" id="KW-0411">Iron-sulfur</keyword>
<dbReference type="InterPro" id="IPR019940">
    <property type="entry name" value="CofH_family"/>
</dbReference>
<comment type="similarity">
    <text evidence="4">In the C-terminal section; belongs to the radical SAM superfamily. CofH family.</text>
</comment>
<dbReference type="Pfam" id="PF19288">
    <property type="entry name" value="CofH_C"/>
    <property type="match status" value="1"/>
</dbReference>
<evidence type="ECO:0000256" key="10">
    <source>
        <dbReference type="ARBA" id="ARBA00022679"/>
    </source>
</evidence>
<reference evidence="20 21" key="1">
    <citation type="journal article" date="2014" name="Nat. Commun.">
        <title>Klebsormidium flaccidum genome reveals primary factors for plant terrestrial adaptation.</title>
        <authorList>
            <person name="Hori K."/>
            <person name="Maruyama F."/>
            <person name="Fujisawa T."/>
            <person name="Togashi T."/>
            <person name="Yamamoto N."/>
            <person name="Seo M."/>
            <person name="Sato S."/>
            <person name="Yamada T."/>
            <person name="Mori H."/>
            <person name="Tajima N."/>
            <person name="Moriyama T."/>
            <person name="Ikeuchi M."/>
            <person name="Watanabe M."/>
            <person name="Wada H."/>
            <person name="Kobayashi K."/>
            <person name="Saito M."/>
            <person name="Masuda T."/>
            <person name="Sasaki-Sekimoto Y."/>
            <person name="Mashiguchi K."/>
            <person name="Awai K."/>
            <person name="Shimojima M."/>
            <person name="Masuda S."/>
            <person name="Iwai M."/>
            <person name="Nobusawa T."/>
            <person name="Narise T."/>
            <person name="Kondo S."/>
            <person name="Saito H."/>
            <person name="Sato R."/>
            <person name="Murakawa M."/>
            <person name="Ihara Y."/>
            <person name="Oshima-Yamada Y."/>
            <person name="Ohtaka K."/>
            <person name="Satoh M."/>
            <person name="Sonobe K."/>
            <person name="Ishii M."/>
            <person name="Ohtani R."/>
            <person name="Kanamori-Sato M."/>
            <person name="Honoki R."/>
            <person name="Miyazaki D."/>
            <person name="Mochizuki H."/>
            <person name="Umetsu J."/>
            <person name="Higashi K."/>
            <person name="Shibata D."/>
            <person name="Kamiya Y."/>
            <person name="Sato N."/>
            <person name="Nakamura Y."/>
            <person name="Tabata S."/>
            <person name="Ida S."/>
            <person name="Kurokawa K."/>
            <person name="Ohta H."/>
        </authorList>
    </citation>
    <scope>NUCLEOTIDE SEQUENCE [LARGE SCALE GENOMIC DNA]</scope>
    <source>
        <strain evidence="20 21">NIES-2285</strain>
    </source>
</reference>
<evidence type="ECO:0000256" key="7">
    <source>
        <dbReference type="ARBA" id="ARBA00012289"/>
    </source>
</evidence>
<comment type="catalytic activity">
    <reaction evidence="16">
        <text>5-amino-6-(D-ribitylamino)uracil + L-tyrosine + S-adenosyl-L-methionine = 5-amino-5-(4-hydroxybenzyl)-6-(D-ribitylimino)-5,6-dihydrouracil + 2-iminoacetate + 5'-deoxyadenosine + L-methionine + H(+)</text>
        <dbReference type="Rhea" id="RHEA:55200"/>
        <dbReference type="ChEBI" id="CHEBI:15378"/>
        <dbReference type="ChEBI" id="CHEBI:15934"/>
        <dbReference type="ChEBI" id="CHEBI:17319"/>
        <dbReference type="ChEBI" id="CHEBI:57844"/>
        <dbReference type="ChEBI" id="CHEBI:58315"/>
        <dbReference type="ChEBI" id="CHEBI:59789"/>
        <dbReference type="ChEBI" id="CHEBI:77846"/>
        <dbReference type="ChEBI" id="CHEBI:85936"/>
        <dbReference type="EC" id="2.5.1.147"/>
    </reaction>
</comment>
<evidence type="ECO:0000256" key="16">
    <source>
        <dbReference type="ARBA" id="ARBA00048468"/>
    </source>
</evidence>
<dbReference type="InterPro" id="IPR006638">
    <property type="entry name" value="Elp3/MiaA/NifB-like_rSAM"/>
</dbReference>
<dbReference type="NCBIfam" id="TIGR03550">
    <property type="entry name" value="F420_cofG"/>
    <property type="match status" value="1"/>
</dbReference>
<dbReference type="EC" id="4.3.1.32" evidence="6"/>
<accession>A0A1Y1I031</accession>
<dbReference type="GO" id="GO:0051539">
    <property type="term" value="F:4 iron, 4 sulfur cluster binding"/>
    <property type="evidence" value="ECO:0007669"/>
    <property type="project" value="UniProtKB-KW"/>
</dbReference>
<dbReference type="InterPro" id="IPR019939">
    <property type="entry name" value="CofG_family"/>
</dbReference>
<dbReference type="SFLD" id="SFLDF00343">
    <property type="entry name" value="aminofutalosine_synthase_(mqnE"/>
    <property type="match status" value="1"/>
</dbReference>
<keyword evidence="15" id="KW-0456">Lyase</keyword>
<evidence type="ECO:0000313" key="20">
    <source>
        <dbReference type="EMBL" id="GAQ82137.1"/>
    </source>
</evidence>
<comment type="cofactor">
    <cofactor evidence="1">
        <name>[4Fe-4S] cluster</name>
        <dbReference type="ChEBI" id="CHEBI:49883"/>
    </cofactor>
</comment>
<evidence type="ECO:0000256" key="18">
    <source>
        <dbReference type="SAM" id="MobiDB-lite"/>
    </source>
</evidence>
<dbReference type="HAMAP" id="MF_01612">
    <property type="entry name" value="FO_synth_sub2"/>
    <property type="match status" value="1"/>
</dbReference>
<gene>
    <name evidence="20" type="ORF">KFL_001010220</name>
</gene>
<dbReference type="PANTHER" id="PTHR43076">
    <property type="entry name" value="FO SYNTHASE (COFH)"/>
    <property type="match status" value="1"/>
</dbReference>
<dbReference type="SFLD" id="SFLDG01064">
    <property type="entry name" value="F420__menaquinone_cofactor_bio"/>
    <property type="match status" value="3"/>
</dbReference>
<dbReference type="InterPro" id="IPR013785">
    <property type="entry name" value="Aldolase_TIM"/>
</dbReference>
<dbReference type="GO" id="GO:0141093">
    <property type="term" value="F:5-amino-6-(D-ribitylamino)uracil--L-tyrosine 4-hydroxyphenyl transferase activity"/>
    <property type="evidence" value="ECO:0007669"/>
    <property type="project" value="UniProtKB-EC"/>
</dbReference>
<dbReference type="UniPathway" id="UPA00072"/>
<keyword evidence="21" id="KW-1185">Reference proteome</keyword>
<evidence type="ECO:0000256" key="3">
    <source>
        <dbReference type="ARBA" id="ARBA00004712"/>
    </source>
</evidence>
<keyword evidence="11" id="KW-0949">S-adenosyl-L-methionine</keyword>